<dbReference type="Pfam" id="PF07963">
    <property type="entry name" value="N_methyl"/>
    <property type="match status" value="1"/>
</dbReference>
<evidence type="ECO:0000256" key="1">
    <source>
        <dbReference type="SAM" id="Phobius"/>
    </source>
</evidence>
<keyword evidence="1" id="KW-1133">Transmembrane helix</keyword>
<name>A0A9D6V3V2_9BACT</name>
<dbReference type="PROSITE" id="PS00409">
    <property type="entry name" value="PROKAR_NTER_METHYL"/>
    <property type="match status" value="1"/>
</dbReference>
<sequence length="260" mass="28471">MKNSNEGFTLVELMIVGTIMAVIVSISFMAYQQGVKRQYGLSQQSRTIANALMLARMQALENKMAIKVTGARSIDLVGKWYTKVQLTAANHGVKRDDYVAISGLTLLDTSTGSTETPSTGAYYVSGVTGGTFDCVYYHSDSVKETTGTVARNLTRAAQLIIQKKSFVKTLSQAEQKARYESGQFFIYDDNNYLVWDLADQLAGVDTNATDYSPVVGFTTRGFSASEAGYQLRLTNIPLKPDDFKIISVNAFGQVLLGITR</sequence>
<comment type="caution">
    <text evidence="2">The sequence shown here is derived from an EMBL/GenBank/DDBJ whole genome shotgun (WGS) entry which is preliminary data.</text>
</comment>
<dbReference type="InterPro" id="IPR045584">
    <property type="entry name" value="Pilin-like"/>
</dbReference>
<organism evidence="2 3">
    <name type="scientific">Desulfomonile tiedjei</name>
    <dbReference type="NCBI Taxonomy" id="2358"/>
    <lineage>
        <taxon>Bacteria</taxon>
        <taxon>Pseudomonadati</taxon>
        <taxon>Thermodesulfobacteriota</taxon>
        <taxon>Desulfomonilia</taxon>
        <taxon>Desulfomonilales</taxon>
        <taxon>Desulfomonilaceae</taxon>
        <taxon>Desulfomonile</taxon>
    </lineage>
</organism>
<dbReference type="NCBIfam" id="TIGR02532">
    <property type="entry name" value="IV_pilin_GFxxxE"/>
    <property type="match status" value="1"/>
</dbReference>
<dbReference type="SUPFAM" id="SSF54523">
    <property type="entry name" value="Pili subunits"/>
    <property type="match status" value="1"/>
</dbReference>
<reference evidence="2" key="1">
    <citation type="submission" date="2020-07" db="EMBL/GenBank/DDBJ databases">
        <title>Huge and variable diversity of episymbiotic CPR bacteria and DPANN archaea in groundwater ecosystems.</title>
        <authorList>
            <person name="He C.Y."/>
            <person name="Keren R."/>
            <person name="Whittaker M."/>
            <person name="Farag I.F."/>
            <person name="Doudna J."/>
            <person name="Cate J.H.D."/>
            <person name="Banfield J.F."/>
        </authorList>
    </citation>
    <scope>NUCLEOTIDE SEQUENCE</scope>
    <source>
        <strain evidence="2">NC_groundwater_1664_Pr3_B-0.1um_52_9</strain>
    </source>
</reference>
<dbReference type="EMBL" id="JACRDE010000499">
    <property type="protein sequence ID" value="MBI5251600.1"/>
    <property type="molecule type" value="Genomic_DNA"/>
</dbReference>
<keyword evidence="1" id="KW-0812">Transmembrane</keyword>
<gene>
    <name evidence="2" type="ORF">HY912_19080</name>
</gene>
<protein>
    <submittedName>
        <fullName evidence="2">Prepilin-type N-terminal cleavage/methylation domain-containing protein</fullName>
    </submittedName>
</protein>
<feature type="transmembrane region" description="Helical" evidence="1">
    <location>
        <begin position="13"/>
        <end position="31"/>
    </location>
</feature>
<dbReference type="Proteomes" id="UP000807825">
    <property type="component" value="Unassembled WGS sequence"/>
</dbReference>
<keyword evidence="1" id="KW-0472">Membrane</keyword>
<dbReference type="InterPro" id="IPR012902">
    <property type="entry name" value="N_methyl_site"/>
</dbReference>
<proteinExistence type="predicted"/>
<dbReference type="AlphaFoldDB" id="A0A9D6V3V2"/>
<accession>A0A9D6V3V2</accession>
<evidence type="ECO:0000313" key="3">
    <source>
        <dbReference type="Proteomes" id="UP000807825"/>
    </source>
</evidence>
<evidence type="ECO:0000313" key="2">
    <source>
        <dbReference type="EMBL" id="MBI5251600.1"/>
    </source>
</evidence>
<dbReference type="Gene3D" id="3.30.700.10">
    <property type="entry name" value="Glycoprotein, Type 4 Pilin"/>
    <property type="match status" value="1"/>
</dbReference>